<dbReference type="Gene3D" id="1.10.510.10">
    <property type="entry name" value="Transferase(Phosphotransferase) domain 1"/>
    <property type="match status" value="1"/>
</dbReference>
<reference evidence="9" key="1">
    <citation type="submission" date="2024-03" db="EMBL/GenBank/DDBJ databases">
        <authorList>
            <consortium name="ELIXIR-Norway"/>
            <consortium name="Elixir Norway"/>
        </authorList>
    </citation>
    <scope>NUCLEOTIDE SEQUENCE</scope>
</reference>
<keyword evidence="5 6" id="KW-0067">ATP-binding</keyword>
<dbReference type="Pfam" id="PF07714">
    <property type="entry name" value="PK_Tyr_Ser-Thr"/>
    <property type="match status" value="1"/>
</dbReference>
<dbReference type="PROSITE" id="PS00107">
    <property type="entry name" value="PROTEIN_KINASE_ATP"/>
    <property type="match status" value="1"/>
</dbReference>
<evidence type="ECO:0000313" key="9">
    <source>
        <dbReference type="EMBL" id="CAK9856295.1"/>
    </source>
</evidence>
<name>A0ABP0ZZW7_9BRYO</name>
<gene>
    <name evidence="9" type="ORF">CSSPJE1EN2_LOCUS26227</name>
</gene>
<sequence length="587" mass="66931">MPENYLHLARDVVDALGRTENNQPLQFNEIQCRLLKQKLQETVTPLLSRVDKDSLPPDKQALFEQRCRGAALLELYRIVKRAEAIIHGCSIPDWLMEAIKLANSFETFVDIFFKLDWCKAVVGIVFSNALESELQHVGDNIDGFGEAECAFKMEEIHSILQQPASQDRDSLRRRLTEMQEDTGARSKQEIVAYLLKLLTTDPAHMEETTFHVLPSIKREHLRHLRHIGKGGFGSLAEVEWLGQKVAKKIFLGVDSKSFRVEANILAGLRHPNIVQIFGVSTDRGQSSSSIVMEMMYGDLYHAIDALNHTEQSLELPVALDIMLQMAEAMQYLHRKKITHRDLKSLNMLINPAQIPEIAEAGYMDVKLADFGTSKIVTATTTISPQTLDIGTRLWMAPEVCYQPEKDSTKLKYYPLKSDVYSYAITCYEILSGRRPFEGLRLTEVLEKVTAGLRPSLPNSLPTSLSSLIECCWDADVRRRPSFSRISTELRHLKGIYLITDCGGANQAVATLPFRMPPEDFDTEIETDDSVRDMSTLWNTMNDLKRQVQEQEQTLREQTEMLREKDETLREREQTIQILLAREGRFNE</sequence>
<evidence type="ECO:0000256" key="7">
    <source>
        <dbReference type="SAM" id="Coils"/>
    </source>
</evidence>
<dbReference type="Proteomes" id="UP001497522">
    <property type="component" value="Unassembled WGS sequence"/>
</dbReference>
<evidence type="ECO:0000256" key="5">
    <source>
        <dbReference type="ARBA" id="ARBA00022840"/>
    </source>
</evidence>
<evidence type="ECO:0000256" key="1">
    <source>
        <dbReference type="ARBA" id="ARBA00022527"/>
    </source>
</evidence>
<dbReference type="InterPro" id="IPR011009">
    <property type="entry name" value="Kinase-like_dom_sf"/>
</dbReference>
<dbReference type="InterPro" id="IPR008271">
    <property type="entry name" value="Ser/Thr_kinase_AS"/>
</dbReference>
<feature type="domain" description="Protein kinase" evidence="8">
    <location>
        <begin position="221"/>
        <end position="497"/>
    </location>
</feature>
<keyword evidence="4" id="KW-0418">Kinase</keyword>
<dbReference type="SMART" id="SM00220">
    <property type="entry name" value="S_TKc"/>
    <property type="match status" value="1"/>
</dbReference>
<evidence type="ECO:0000256" key="4">
    <source>
        <dbReference type="ARBA" id="ARBA00022777"/>
    </source>
</evidence>
<keyword evidence="10" id="KW-1185">Reference proteome</keyword>
<comment type="caution">
    <text evidence="9">The sequence shown here is derived from an EMBL/GenBank/DDBJ whole genome shotgun (WGS) entry which is preliminary data.</text>
</comment>
<dbReference type="PROSITE" id="PS50011">
    <property type="entry name" value="PROTEIN_KINASE_DOM"/>
    <property type="match status" value="1"/>
</dbReference>
<proteinExistence type="predicted"/>
<keyword evidence="3 6" id="KW-0547">Nucleotide-binding</keyword>
<keyword evidence="7" id="KW-0175">Coiled coil</keyword>
<organism evidence="9 10">
    <name type="scientific">Sphagnum jensenii</name>
    <dbReference type="NCBI Taxonomy" id="128206"/>
    <lineage>
        <taxon>Eukaryota</taxon>
        <taxon>Viridiplantae</taxon>
        <taxon>Streptophyta</taxon>
        <taxon>Embryophyta</taxon>
        <taxon>Bryophyta</taxon>
        <taxon>Sphagnophytina</taxon>
        <taxon>Sphagnopsida</taxon>
        <taxon>Sphagnales</taxon>
        <taxon>Sphagnaceae</taxon>
        <taxon>Sphagnum</taxon>
    </lineage>
</organism>
<dbReference type="EMBL" id="CAXHBF010000473">
    <property type="protein sequence ID" value="CAK9856295.1"/>
    <property type="molecule type" value="Genomic_DNA"/>
</dbReference>
<dbReference type="InterPro" id="IPR001245">
    <property type="entry name" value="Ser-Thr/Tyr_kinase_cat_dom"/>
</dbReference>
<dbReference type="InterPro" id="IPR000719">
    <property type="entry name" value="Prot_kinase_dom"/>
</dbReference>
<dbReference type="SUPFAM" id="SSF56112">
    <property type="entry name" value="Protein kinase-like (PK-like)"/>
    <property type="match status" value="1"/>
</dbReference>
<accession>A0ABP0ZZW7</accession>
<keyword evidence="2" id="KW-0808">Transferase</keyword>
<keyword evidence="1" id="KW-0723">Serine/threonine-protein kinase</keyword>
<evidence type="ECO:0000256" key="3">
    <source>
        <dbReference type="ARBA" id="ARBA00022741"/>
    </source>
</evidence>
<evidence type="ECO:0000259" key="8">
    <source>
        <dbReference type="PROSITE" id="PS50011"/>
    </source>
</evidence>
<evidence type="ECO:0000256" key="2">
    <source>
        <dbReference type="ARBA" id="ARBA00022679"/>
    </source>
</evidence>
<evidence type="ECO:0000313" key="10">
    <source>
        <dbReference type="Proteomes" id="UP001497522"/>
    </source>
</evidence>
<dbReference type="InterPro" id="IPR051681">
    <property type="entry name" value="Ser/Thr_Kinases-Pseudokinases"/>
</dbReference>
<dbReference type="PANTHER" id="PTHR44329">
    <property type="entry name" value="SERINE/THREONINE-PROTEIN KINASE TNNI3K-RELATED"/>
    <property type="match status" value="1"/>
</dbReference>
<feature type="binding site" evidence="6">
    <location>
        <position position="248"/>
    </location>
    <ligand>
        <name>ATP</name>
        <dbReference type="ChEBI" id="CHEBI:30616"/>
    </ligand>
</feature>
<feature type="coiled-coil region" evidence="7">
    <location>
        <begin position="540"/>
        <end position="567"/>
    </location>
</feature>
<evidence type="ECO:0000256" key="6">
    <source>
        <dbReference type="PROSITE-ProRule" id="PRU10141"/>
    </source>
</evidence>
<dbReference type="InterPro" id="IPR017441">
    <property type="entry name" value="Protein_kinase_ATP_BS"/>
</dbReference>
<protein>
    <recommendedName>
        <fullName evidence="8">Protein kinase domain-containing protein</fullName>
    </recommendedName>
</protein>
<dbReference type="PANTHER" id="PTHR44329:SF260">
    <property type="entry name" value="PROTEIN KINASE DOMAIN-CONTAINING PROTEIN"/>
    <property type="match status" value="1"/>
</dbReference>
<dbReference type="PROSITE" id="PS00108">
    <property type="entry name" value="PROTEIN_KINASE_ST"/>
    <property type="match status" value="1"/>
</dbReference>